<dbReference type="EMBL" id="SCEB01001779">
    <property type="protein sequence ID" value="RXM96205.1"/>
    <property type="molecule type" value="Genomic_DNA"/>
</dbReference>
<proteinExistence type="predicted"/>
<sequence>MIAIICDLAKVNLKLCSVNFRMLMENRVTWFYKDLEIFLFAETSQCLVLT</sequence>
<gene>
    <name evidence="1" type="ORF">EOD39_15981</name>
</gene>
<keyword evidence="2" id="KW-1185">Reference proteome</keyword>
<reference evidence="1 2" key="1">
    <citation type="submission" date="2019-01" db="EMBL/GenBank/DDBJ databases">
        <title>Draft Genome and Complete Hox-Cluster Characterization of the Sterlet Sturgeon (Acipenser ruthenus).</title>
        <authorList>
            <person name="Wei Q."/>
        </authorList>
    </citation>
    <scope>NUCLEOTIDE SEQUENCE [LARGE SCALE GENOMIC DNA]</scope>
    <source>
        <strain evidence="1">WHYD16114868_AA</strain>
        <tissue evidence="1">Blood</tissue>
    </source>
</reference>
<evidence type="ECO:0000313" key="1">
    <source>
        <dbReference type="EMBL" id="RXM96205.1"/>
    </source>
</evidence>
<dbReference type="AlphaFoldDB" id="A0A444V729"/>
<protein>
    <submittedName>
        <fullName evidence="1">Uncharacterized protein</fullName>
    </submittedName>
</protein>
<comment type="caution">
    <text evidence="1">The sequence shown here is derived from an EMBL/GenBank/DDBJ whole genome shotgun (WGS) entry which is preliminary data.</text>
</comment>
<name>A0A444V729_ACIRT</name>
<accession>A0A444V729</accession>
<dbReference type="Proteomes" id="UP000289886">
    <property type="component" value="Unassembled WGS sequence"/>
</dbReference>
<organism evidence="1 2">
    <name type="scientific">Acipenser ruthenus</name>
    <name type="common">Sterlet sturgeon</name>
    <dbReference type="NCBI Taxonomy" id="7906"/>
    <lineage>
        <taxon>Eukaryota</taxon>
        <taxon>Metazoa</taxon>
        <taxon>Chordata</taxon>
        <taxon>Craniata</taxon>
        <taxon>Vertebrata</taxon>
        <taxon>Euteleostomi</taxon>
        <taxon>Actinopterygii</taxon>
        <taxon>Chondrostei</taxon>
        <taxon>Acipenseriformes</taxon>
        <taxon>Acipenseridae</taxon>
        <taxon>Acipenser</taxon>
    </lineage>
</organism>
<evidence type="ECO:0000313" key="2">
    <source>
        <dbReference type="Proteomes" id="UP000289886"/>
    </source>
</evidence>